<keyword evidence="3" id="KW-1185">Reference proteome</keyword>
<gene>
    <name evidence="2" type="ORF">SAMN02910417_02015</name>
</gene>
<keyword evidence="1" id="KW-0732">Signal</keyword>
<dbReference type="PROSITE" id="PS51257">
    <property type="entry name" value="PROKAR_LIPOPROTEIN"/>
    <property type="match status" value="1"/>
</dbReference>
<dbReference type="InterPro" id="IPR025324">
    <property type="entry name" value="DUF4230"/>
</dbReference>
<dbReference type="AlphaFoldDB" id="A0A1G6C2F4"/>
<evidence type="ECO:0000313" key="3">
    <source>
        <dbReference type="Proteomes" id="UP000199228"/>
    </source>
</evidence>
<proteinExistence type="predicted"/>
<sequence length="186" mass="20789">MMKNRCMIMAAIVLSMFSLSSCSSDNSVSTVQLQKVCELATIQTEVTAVAVTEKGKSNILQANRTYWEEFEMNVDLAYEIEPEDITVKGNTVTVIFPSQPTLKFSQADTGSKSYYSKNSIIKNNITMSDRDAAKADAVEKAEKEILENETICEMAEERTKAIITSYIESLGSTINKNYKVEFKDED</sequence>
<dbReference type="EMBL" id="FMXR01000014">
    <property type="protein sequence ID" value="SDB27053.1"/>
    <property type="molecule type" value="Genomic_DNA"/>
</dbReference>
<dbReference type="Pfam" id="PF14014">
    <property type="entry name" value="DUF4230"/>
    <property type="match status" value="1"/>
</dbReference>
<evidence type="ECO:0000313" key="2">
    <source>
        <dbReference type="EMBL" id="SDB27053.1"/>
    </source>
</evidence>
<organism evidence="2 3">
    <name type="scientific">Eubacterium oxidoreducens</name>
    <dbReference type="NCBI Taxonomy" id="1732"/>
    <lineage>
        <taxon>Bacteria</taxon>
        <taxon>Bacillati</taxon>
        <taxon>Bacillota</taxon>
        <taxon>Clostridia</taxon>
        <taxon>Eubacteriales</taxon>
        <taxon>Eubacteriaceae</taxon>
        <taxon>Eubacterium</taxon>
    </lineage>
</organism>
<name>A0A1G6C2F4_EUBOX</name>
<feature type="signal peptide" evidence="1">
    <location>
        <begin position="1"/>
        <end position="23"/>
    </location>
</feature>
<accession>A0A1G6C2F4</accession>
<evidence type="ECO:0008006" key="4">
    <source>
        <dbReference type="Google" id="ProtNLM"/>
    </source>
</evidence>
<evidence type="ECO:0000256" key="1">
    <source>
        <dbReference type="SAM" id="SignalP"/>
    </source>
</evidence>
<dbReference type="RefSeq" id="WP_176762367.1">
    <property type="nucleotide sequence ID" value="NZ_FMXR01000014.1"/>
</dbReference>
<dbReference type="Proteomes" id="UP000199228">
    <property type="component" value="Unassembled WGS sequence"/>
</dbReference>
<protein>
    <recommendedName>
        <fullName evidence="4">DUF4230 domain-containing protein</fullName>
    </recommendedName>
</protein>
<reference evidence="2 3" key="1">
    <citation type="submission" date="2016-10" db="EMBL/GenBank/DDBJ databases">
        <authorList>
            <person name="de Groot N.N."/>
        </authorList>
    </citation>
    <scope>NUCLEOTIDE SEQUENCE [LARGE SCALE GENOMIC DNA]</scope>
    <source>
        <strain evidence="2 3">DSM 3217</strain>
    </source>
</reference>
<feature type="chain" id="PRO_5011706483" description="DUF4230 domain-containing protein" evidence="1">
    <location>
        <begin position="24"/>
        <end position="186"/>
    </location>
</feature>